<evidence type="ECO:0000313" key="2">
    <source>
        <dbReference type="Proteomes" id="UP001497497"/>
    </source>
</evidence>
<gene>
    <name evidence="1" type="ORF">GSLYS_00014571001</name>
</gene>
<sequence>MFTQRNRDELETLGVTVVEGVISESECHRHQENFRTWLDTFPVDQWPMTTNSLIQRYKSGHLQPAWEVRLAAKPVFSQLWGTEKLLSSMDAIAIGRPPETSSEKFWEPDDNWLHVDQTADRVGLHAYQGAVYLEECAEDDWTFEVVDGSHKYFDEFLDMTRQWRCRKLSPRDIRWFEAKGCRRRRVPCPKGGLILWDSRLFHANARPVKGRLNPGRWRFVVFVCMTPASWASENDLALKRKAYAEMRLTTHWPSQEVFLFSTHVLRHLAQDPNSVDRLPEAAQSDEAKRLVGILSYPDKDEDETGFRPVWDKEKWATFIEDFKAGNDRGARRDRQKTKIPFKA</sequence>
<name>A0AAV2I805_LYMST</name>
<organism evidence="1 2">
    <name type="scientific">Lymnaea stagnalis</name>
    <name type="common">Great pond snail</name>
    <name type="synonym">Helix stagnalis</name>
    <dbReference type="NCBI Taxonomy" id="6523"/>
    <lineage>
        <taxon>Eukaryota</taxon>
        <taxon>Metazoa</taxon>
        <taxon>Spiralia</taxon>
        <taxon>Lophotrochozoa</taxon>
        <taxon>Mollusca</taxon>
        <taxon>Gastropoda</taxon>
        <taxon>Heterobranchia</taxon>
        <taxon>Euthyneura</taxon>
        <taxon>Panpulmonata</taxon>
        <taxon>Hygrophila</taxon>
        <taxon>Lymnaeoidea</taxon>
        <taxon>Lymnaeidae</taxon>
        <taxon>Lymnaea</taxon>
    </lineage>
</organism>
<dbReference type="Pfam" id="PF05721">
    <property type="entry name" value="PhyH"/>
    <property type="match status" value="1"/>
</dbReference>
<dbReference type="SUPFAM" id="SSF51197">
    <property type="entry name" value="Clavaminate synthase-like"/>
    <property type="match status" value="1"/>
</dbReference>
<dbReference type="EMBL" id="CAXITT010000406">
    <property type="protein sequence ID" value="CAL1540922.1"/>
    <property type="molecule type" value="Genomic_DNA"/>
</dbReference>
<reference evidence="1 2" key="1">
    <citation type="submission" date="2024-04" db="EMBL/GenBank/DDBJ databases">
        <authorList>
            <consortium name="Genoscope - CEA"/>
            <person name="William W."/>
        </authorList>
    </citation>
    <scope>NUCLEOTIDE SEQUENCE [LARGE SCALE GENOMIC DNA]</scope>
</reference>
<keyword evidence="2" id="KW-1185">Reference proteome</keyword>
<evidence type="ECO:0000313" key="1">
    <source>
        <dbReference type="EMBL" id="CAL1540922.1"/>
    </source>
</evidence>
<evidence type="ECO:0008006" key="3">
    <source>
        <dbReference type="Google" id="ProtNLM"/>
    </source>
</evidence>
<dbReference type="AlphaFoldDB" id="A0AAV2I805"/>
<proteinExistence type="predicted"/>
<dbReference type="InterPro" id="IPR008775">
    <property type="entry name" value="Phytyl_CoA_dOase-like"/>
</dbReference>
<dbReference type="Gene3D" id="2.60.120.620">
    <property type="entry name" value="q2cbj1_9rhob like domain"/>
    <property type="match status" value="1"/>
</dbReference>
<comment type="caution">
    <text evidence="1">The sequence shown here is derived from an EMBL/GenBank/DDBJ whole genome shotgun (WGS) entry which is preliminary data.</text>
</comment>
<dbReference type="PANTHER" id="PTHR31630">
    <property type="entry name" value="PHYTANOYL-COA DIOXYGENASE-RELATED-RELATED"/>
    <property type="match status" value="1"/>
</dbReference>
<dbReference type="PANTHER" id="PTHR31630:SF6">
    <property type="entry name" value="PHYTANOYL-COA DIOXYGENASE-RELATED"/>
    <property type="match status" value="1"/>
</dbReference>
<dbReference type="Proteomes" id="UP001497497">
    <property type="component" value="Unassembled WGS sequence"/>
</dbReference>
<accession>A0AAV2I805</accession>
<protein>
    <recommendedName>
        <fullName evidence="3">Phytanoyl-CoA dioxygenase</fullName>
    </recommendedName>
</protein>